<protein>
    <submittedName>
        <fullName evidence="5">Hydrogenase maturation protease</fullName>
    </submittedName>
</protein>
<dbReference type="OrthoDB" id="3828930at2"/>
<dbReference type="EMBL" id="FNCN01000032">
    <property type="protein sequence ID" value="SDI06257.1"/>
    <property type="molecule type" value="Genomic_DNA"/>
</dbReference>
<evidence type="ECO:0000256" key="2">
    <source>
        <dbReference type="ARBA" id="ARBA00022670"/>
    </source>
</evidence>
<dbReference type="PANTHER" id="PTHR30302">
    <property type="entry name" value="HYDROGENASE 1 MATURATION PROTEASE"/>
    <property type="match status" value="1"/>
</dbReference>
<keyword evidence="6" id="KW-1185">Reference proteome</keyword>
<dbReference type="GO" id="GO:0004190">
    <property type="term" value="F:aspartic-type endopeptidase activity"/>
    <property type="evidence" value="ECO:0007669"/>
    <property type="project" value="UniProtKB-KW"/>
</dbReference>
<evidence type="ECO:0000256" key="4">
    <source>
        <dbReference type="ARBA" id="ARBA00022801"/>
    </source>
</evidence>
<evidence type="ECO:0000313" key="5">
    <source>
        <dbReference type="EMBL" id="SDI06257.1"/>
    </source>
</evidence>
<dbReference type="InterPro" id="IPR000671">
    <property type="entry name" value="Peptidase_A31"/>
</dbReference>
<dbReference type="GO" id="GO:0016485">
    <property type="term" value="P:protein processing"/>
    <property type="evidence" value="ECO:0007669"/>
    <property type="project" value="TreeGrafter"/>
</dbReference>
<keyword evidence="4" id="KW-0378">Hydrolase</keyword>
<keyword evidence="2 5" id="KW-0645">Protease</keyword>
<dbReference type="InterPro" id="IPR023430">
    <property type="entry name" value="Pept_HybD-like_dom_sf"/>
</dbReference>
<organism evidence="5 6">
    <name type="scientific">Sinosporangium album</name>
    <dbReference type="NCBI Taxonomy" id="504805"/>
    <lineage>
        <taxon>Bacteria</taxon>
        <taxon>Bacillati</taxon>
        <taxon>Actinomycetota</taxon>
        <taxon>Actinomycetes</taxon>
        <taxon>Streptosporangiales</taxon>
        <taxon>Streptosporangiaceae</taxon>
        <taxon>Sinosporangium</taxon>
    </lineage>
</organism>
<dbReference type="NCBIfam" id="TIGR00072">
    <property type="entry name" value="hydrog_prot"/>
    <property type="match status" value="1"/>
</dbReference>
<accession>A0A1G8HHS5</accession>
<comment type="similarity">
    <text evidence="1">Belongs to the peptidase A31 family.</text>
</comment>
<dbReference type="STRING" id="504805.SAMN05421505_13239"/>
<dbReference type="PRINTS" id="PR00446">
    <property type="entry name" value="HYDRGNUPTAKE"/>
</dbReference>
<name>A0A1G8HHS5_9ACTN</name>
<evidence type="ECO:0000256" key="1">
    <source>
        <dbReference type="ARBA" id="ARBA00006814"/>
    </source>
</evidence>
<dbReference type="Proteomes" id="UP000198923">
    <property type="component" value="Unassembled WGS sequence"/>
</dbReference>
<dbReference type="PANTHER" id="PTHR30302:SF1">
    <property type="entry name" value="HYDROGENASE 2 MATURATION PROTEASE"/>
    <property type="match status" value="1"/>
</dbReference>
<sequence>MRILIAGVGNVFLSDDGFGVAVARKLSAMDLPDGVSVTDFGIRGIHLAYELTEGYDITILIDALPRGERPGTLFVLEPSQNWEAPAFIDAHDLTPDAVLALAGVLSREFGGRTIAGEVLLVGCQPEDVSPGMELSPPVAAAVDAATGLVLDLVEERLRRAGVGAPHAEGR</sequence>
<dbReference type="SUPFAM" id="SSF53163">
    <property type="entry name" value="HybD-like"/>
    <property type="match status" value="1"/>
</dbReference>
<reference evidence="5 6" key="1">
    <citation type="submission" date="2016-10" db="EMBL/GenBank/DDBJ databases">
        <authorList>
            <person name="de Groot N.N."/>
        </authorList>
    </citation>
    <scope>NUCLEOTIDE SEQUENCE [LARGE SCALE GENOMIC DNA]</scope>
    <source>
        <strain evidence="5 6">CPCC 201354</strain>
    </source>
</reference>
<proteinExistence type="inferred from homology"/>
<dbReference type="GO" id="GO:0008047">
    <property type="term" value="F:enzyme activator activity"/>
    <property type="evidence" value="ECO:0007669"/>
    <property type="project" value="InterPro"/>
</dbReference>
<evidence type="ECO:0000256" key="3">
    <source>
        <dbReference type="ARBA" id="ARBA00022750"/>
    </source>
</evidence>
<evidence type="ECO:0000313" key="6">
    <source>
        <dbReference type="Proteomes" id="UP000198923"/>
    </source>
</evidence>
<gene>
    <name evidence="5" type="ORF">SAMN05421505_13239</name>
</gene>
<keyword evidence="3" id="KW-0064">Aspartyl protease</keyword>
<dbReference type="AlphaFoldDB" id="A0A1G8HHS5"/>
<dbReference type="RefSeq" id="WP_093173950.1">
    <property type="nucleotide sequence ID" value="NZ_FNCN01000032.1"/>
</dbReference>
<dbReference type="Pfam" id="PF01750">
    <property type="entry name" value="HycI"/>
    <property type="match status" value="1"/>
</dbReference>
<dbReference type="Gene3D" id="3.40.50.1450">
    <property type="entry name" value="HybD-like"/>
    <property type="match status" value="1"/>
</dbReference>